<evidence type="ECO:0000256" key="1">
    <source>
        <dbReference type="SAM" id="Phobius"/>
    </source>
</evidence>
<reference evidence="2 3" key="1">
    <citation type="submission" date="2013-12" db="EMBL/GenBank/DDBJ databases">
        <authorList>
            <consortium name="DOE Joint Genome Institute"/>
            <person name="Eisen J."/>
            <person name="Huntemann M."/>
            <person name="Han J."/>
            <person name="Chen A."/>
            <person name="Kyrpides N."/>
            <person name="Mavromatis K."/>
            <person name="Markowitz V."/>
            <person name="Palaniappan K."/>
            <person name="Ivanova N."/>
            <person name="Schaumberg A."/>
            <person name="Pati A."/>
            <person name="Liolios K."/>
            <person name="Nordberg H.P."/>
            <person name="Cantor M.N."/>
            <person name="Hua S.X."/>
            <person name="Woyke T."/>
        </authorList>
    </citation>
    <scope>NUCLEOTIDE SEQUENCE [LARGE SCALE GENOMIC DNA]</scope>
    <source>
        <strain evidence="3">DSM 18177</strain>
    </source>
</reference>
<accession>W0EX75</accession>
<dbReference type="STRING" id="880074.BARVI_03570"/>
<dbReference type="KEGG" id="bvs:BARVI_03570"/>
<proteinExistence type="predicted"/>
<organism evidence="2 3">
    <name type="scientific">Barnesiella viscericola DSM 18177</name>
    <dbReference type="NCBI Taxonomy" id="880074"/>
    <lineage>
        <taxon>Bacteria</taxon>
        <taxon>Pseudomonadati</taxon>
        <taxon>Bacteroidota</taxon>
        <taxon>Bacteroidia</taxon>
        <taxon>Bacteroidales</taxon>
        <taxon>Barnesiellaceae</taxon>
        <taxon>Barnesiella</taxon>
    </lineage>
</organism>
<dbReference type="EMBL" id="CP007034">
    <property type="protein sequence ID" value="AHF13656.1"/>
    <property type="molecule type" value="Genomic_DNA"/>
</dbReference>
<dbReference type="HOGENOM" id="CLU_2647187_0_0_10"/>
<keyword evidence="1" id="KW-1133">Transmembrane helix</keyword>
<keyword evidence="1" id="KW-0472">Membrane</keyword>
<keyword evidence="3" id="KW-1185">Reference proteome</keyword>
<keyword evidence="1" id="KW-0812">Transmembrane</keyword>
<sequence>MALIFNRFGVMSMTIYLFHTWVMGGGKAILTYISFGENILEFILSSLFIIGTGLIIPIWLYRWVWVKNKFTSRIFK</sequence>
<dbReference type="AlphaFoldDB" id="W0EX75"/>
<name>W0EX75_9BACT</name>
<dbReference type="eggNOG" id="COG3594">
    <property type="taxonomic scope" value="Bacteria"/>
</dbReference>
<feature type="transmembrane region" description="Helical" evidence="1">
    <location>
        <begin position="12"/>
        <end position="33"/>
    </location>
</feature>
<gene>
    <name evidence="2" type="ORF">BARVI_03570</name>
</gene>
<protein>
    <submittedName>
        <fullName evidence="2">Uncharacterized protein</fullName>
    </submittedName>
</protein>
<dbReference type="Proteomes" id="UP000018901">
    <property type="component" value="Chromosome"/>
</dbReference>
<feature type="transmembrane region" description="Helical" evidence="1">
    <location>
        <begin position="39"/>
        <end position="61"/>
    </location>
</feature>
<evidence type="ECO:0000313" key="2">
    <source>
        <dbReference type="EMBL" id="AHF13656.1"/>
    </source>
</evidence>
<evidence type="ECO:0000313" key="3">
    <source>
        <dbReference type="Proteomes" id="UP000018901"/>
    </source>
</evidence>